<accession>A0A6M1T2A0</accession>
<dbReference type="RefSeq" id="WP_165139551.1">
    <property type="nucleotide sequence ID" value="NZ_JAALLT010000002.1"/>
</dbReference>
<feature type="transmembrane region" description="Helical" evidence="1">
    <location>
        <begin position="32"/>
        <end position="50"/>
    </location>
</feature>
<sequence>MIFSKSDYFIISAAVVSLALSVYLWMQGESESAVFVGVWVPSILGFGSYLKRSGTGN</sequence>
<feature type="transmembrane region" description="Helical" evidence="1">
    <location>
        <begin position="7"/>
        <end position="26"/>
    </location>
</feature>
<evidence type="ECO:0000256" key="1">
    <source>
        <dbReference type="SAM" id="Phobius"/>
    </source>
</evidence>
<evidence type="ECO:0000313" key="2">
    <source>
        <dbReference type="EMBL" id="NGP76155.1"/>
    </source>
</evidence>
<proteinExistence type="predicted"/>
<dbReference type="EMBL" id="JAALLT010000002">
    <property type="protein sequence ID" value="NGP76155.1"/>
    <property type="molecule type" value="Genomic_DNA"/>
</dbReference>
<comment type="caution">
    <text evidence="2">The sequence shown here is derived from an EMBL/GenBank/DDBJ whole genome shotgun (WGS) entry which is preliminary data.</text>
</comment>
<protein>
    <submittedName>
        <fullName evidence="2">Uncharacterized protein</fullName>
    </submittedName>
</protein>
<gene>
    <name evidence="2" type="ORF">G3570_05900</name>
</gene>
<keyword evidence="1" id="KW-1133">Transmembrane helix</keyword>
<dbReference type="AlphaFoldDB" id="A0A6M1T2A0"/>
<keyword evidence="1" id="KW-0812">Transmembrane</keyword>
<dbReference type="Proteomes" id="UP000473278">
    <property type="component" value="Unassembled WGS sequence"/>
</dbReference>
<reference evidence="2 3" key="1">
    <citation type="submission" date="2020-02" db="EMBL/GenBank/DDBJ databases">
        <title>Balneolaceae bacterium YR4-1, complete genome.</title>
        <authorList>
            <person name="Li Y."/>
            <person name="Wu S."/>
        </authorList>
    </citation>
    <scope>NUCLEOTIDE SEQUENCE [LARGE SCALE GENOMIC DNA]</scope>
    <source>
        <strain evidence="2 3">YR4-1</strain>
    </source>
</reference>
<keyword evidence="3" id="KW-1185">Reference proteome</keyword>
<organism evidence="2 3">
    <name type="scientific">Halalkalibaculum roseum</name>
    <dbReference type="NCBI Taxonomy" id="2709311"/>
    <lineage>
        <taxon>Bacteria</taxon>
        <taxon>Pseudomonadati</taxon>
        <taxon>Balneolota</taxon>
        <taxon>Balneolia</taxon>
        <taxon>Balneolales</taxon>
        <taxon>Balneolaceae</taxon>
        <taxon>Halalkalibaculum</taxon>
    </lineage>
</organism>
<keyword evidence="1" id="KW-0472">Membrane</keyword>
<name>A0A6M1T2A0_9BACT</name>
<evidence type="ECO:0000313" key="3">
    <source>
        <dbReference type="Proteomes" id="UP000473278"/>
    </source>
</evidence>